<dbReference type="AlphaFoldDB" id="A0A1I2E9G7"/>
<dbReference type="EMBL" id="FONV01000004">
    <property type="protein sequence ID" value="SFE89131.1"/>
    <property type="molecule type" value="Genomic_DNA"/>
</dbReference>
<reference evidence="2 3" key="1">
    <citation type="submission" date="2016-10" db="EMBL/GenBank/DDBJ databases">
        <authorList>
            <person name="de Groot N.N."/>
        </authorList>
    </citation>
    <scope>NUCLEOTIDE SEQUENCE [LARGE SCALE GENOMIC DNA]</scope>
    <source>
        <strain evidence="2 3">DSM 43019</strain>
    </source>
</reference>
<proteinExistence type="predicted"/>
<dbReference type="InterPro" id="IPR036866">
    <property type="entry name" value="RibonucZ/Hydroxyglut_hydro"/>
</dbReference>
<dbReference type="InterPro" id="IPR001279">
    <property type="entry name" value="Metallo-B-lactamas"/>
</dbReference>
<sequence length="308" mass="34316">MTERMGPQMTDFVTGSLDVAWIHGRRGEPAIQTHVYDERTVILRQSKRVEYEAPFLYLLFGDDRALLLDTGASADPALFPLRATVDALVDAWLAKHPRDGYELVVAHSHGHGDHVAADAQFAGRPGTTVVPHDEPEVRRFFGFPGGLTGSVPFDLGGRVLEILGSPGHHEAAITVYDPWTGFLLTGDTVYPGRLYVADYPAFRDTLERLVAFADTHPVSHVLGCHIEMTRTPGRDYPLGARFQPDEHVLPLTVAQLAEVRDATVRTGGRQGRHRHRDFILYISPGNKEKRDLLVRAKLRRLQEALLRP</sequence>
<protein>
    <submittedName>
        <fullName evidence="2">Metallo-beta-lactamase superfamily protein</fullName>
    </submittedName>
</protein>
<dbReference type="SMART" id="SM00849">
    <property type="entry name" value="Lactamase_B"/>
    <property type="match status" value="1"/>
</dbReference>
<dbReference type="STRING" id="35752.SAMN05421541_104266"/>
<evidence type="ECO:0000313" key="2">
    <source>
        <dbReference type="EMBL" id="SFE89131.1"/>
    </source>
</evidence>
<organism evidence="2 3">
    <name type="scientific">Actinoplanes philippinensis</name>
    <dbReference type="NCBI Taxonomy" id="35752"/>
    <lineage>
        <taxon>Bacteria</taxon>
        <taxon>Bacillati</taxon>
        <taxon>Actinomycetota</taxon>
        <taxon>Actinomycetes</taxon>
        <taxon>Micromonosporales</taxon>
        <taxon>Micromonosporaceae</taxon>
        <taxon>Actinoplanes</taxon>
    </lineage>
</organism>
<evidence type="ECO:0000259" key="1">
    <source>
        <dbReference type="SMART" id="SM00849"/>
    </source>
</evidence>
<dbReference type="SUPFAM" id="SSF56281">
    <property type="entry name" value="Metallo-hydrolase/oxidoreductase"/>
    <property type="match status" value="1"/>
</dbReference>
<feature type="domain" description="Metallo-beta-lactamase" evidence="1">
    <location>
        <begin position="53"/>
        <end position="225"/>
    </location>
</feature>
<accession>A0A1I2E9G7</accession>
<dbReference type="Pfam" id="PF00753">
    <property type="entry name" value="Lactamase_B"/>
    <property type="match status" value="1"/>
</dbReference>
<gene>
    <name evidence="2" type="ORF">SAMN05421541_104266</name>
</gene>
<dbReference type="Gene3D" id="3.60.15.10">
    <property type="entry name" value="Ribonuclease Z/Hydroxyacylglutathione hydrolase-like"/>
    <property type="match status" value="1"/>
</dbReference>
<evidence type="ECO:0000313" key="3">
    <source>
        <dbReference type="Proteomes" id="UP000199645"/>
    </source>
</evidence>
<dbReference type="Proteomes" id="UP000199645">
    <property type="component" value="Unassembled WGS sequence"/>
</dbReference>
<name>A0A1I2E9G7_9ACTN</name>
<keyword evidence="3" id="KW-1185">Reference proteome</keyword>